<evidence type="ECO:0000313" key="12">
    <source>
        <dbReference type="Ensembl" id="ENSLACP00000015106.1"/>
    </source>
</evidence>
<keyword evidence="5 11" id="KW-0358">Heparin-binding</keyword>
<dbReference type="GO" id="GO:0051781">
    <property type="term" value="P:positive regulation of cell division"/>
    <property type="evidence" value="ECO:0007669"/>
    <property type="project" value="UniProtKB-KW"/>
</dbReference>
<keyword evidence="4 11" id="KW-0037">Angiogenesis</keyword>
<dbReference type="InParanoid" id="H3AZN5"/>
<comment type="similarity">
    <text evidence="1 10">Belongs to the heparin-binding growth factors family.</text>
</comment>
<dbReference type="GO" id="GO:0030154">
    <property type="term" value="P:cell differentiation"/>
    <property type="evidence" value="ECO:0007669"/>
    <property type="project" value="UniProtKB-KW"/>
</dbReference>
<evidence type="ECO:0000256" key="5">
    <source>
        <dbReference type="ARBA" id="ARBA00022674"/>
    </source>
</evidence>
<dbReference type="KEGG" id="lcm:102355138"/>
<dbReference type="eggNOG" id="KOG3885">
    <property type="taxonomic scope" value="Eukaryota"/>
</dbReference>
<dbReference type="FunFam" id="2.80.10.50:FF:000020">
    <property type="entry name" value="Fibroblast growth factor 1"/>
    <property type="match status" value="1"/>
</dbReference>
<gene>
    <name evidence="12" type="primary">FGF1</name>
</gene>
<evidence type="ECO:0000313" key="13">
    <source>
        <dbReference type="Proteomes" id="UP000008672"/>
    </source>
</evidence>
<reference evidence="12" key="3">
    <citation type="submission" date="2025-09" db="UniProtKB">
        <authorList>
            <consortium name="Ensembl"/>
        </authorList>
    </citation>
    <scope>IDENTIFICATION</scope>
</reference>
<dbReference type="SUPFAM" id="SSF50353">
    <property type="entry name" value="Cytokine"/>
    <property type="match status" value="1"/>
</dbReference>
<dbReference type="PRINTS" id="PR00263">
    <property type="entry name" value="HBGFFGF"/>
</dbReference>
<keyword evidence="7 11" id="KW-0339">Growth factor</keyword>
<keyword evidence="13" id="KW-1185">Reference proteome</keyword>
<keyword evidence="3 11" id="KW-0964">Secreted</keyword>
<dbReference type="STRING" id="7897.ENSLACP00000015106"/>
<evidence type="ECO:0000256" key="4">
    <source>
        <dbReference type="ARBA" id="ARBA00022657"/>
    </source>
</evidence>
<evidence type="ECO:0000256" key="10">
    <source>
        <dbReference type="RuleBase" id="RU049442"/>
    </source>
</evidence>
<dbReference type="Proteomes" id="UP000008672">
    <property type="component" value="Unassembled WGS sequence"/>
</dbReference>
<evidence type="ECO:0000256" key="11">
    <source>
        <dbReference type="RuleBase" id="RU364136"/>
    </source>
</evidence>
<keyword evidence="8 11" id="KW-0539">Nucleus</keyword>
<evidence type="ECO:0000256" key="3">
    <source>
        <dbReference type="ARBA" id="ARBA00022525"/>
    </source>
</evidence>
<dbReference type="Bgee" id="ENSLACG00000013294">
    <property type="expression patterns" value="Expressed in pectoral fin and 1 other cell type or tissue"/>
</dbReference>
<keyword evidence="2 11" id="KW-0217">Developmental protein</keyword>
<evidence type="ECO:0000256" key="7">
    <source>
        <dbReference type="ARBA" id="ARBA00023030"/>
    </source>
</evidence>
<dbReference type="PANTHER" id="PTHR11486">
    <property type="entry name" value="FIBROBLAST GROWTH FACTOR"/>
    <property type="match status" value="1"/>
</dbReference>
<comment type="function">
    <text evidence="11">Plays an important role in the regulation of cell survival, cell division, angiogenesis, cell differentiation and cell migration. Functions as potent mitogen in vitro. Acts as a ligand for FGFR1 and integrins. Binds to FGFR1 in the presence of heparin leading to FGFR1 dimerization and activation via sequential autophosphorylation on tyrosine residues which act as docking sites for interacting proteins, leading to the activation of several signaling cascades. Binds to integrins. Its binding to integrins and subsequent ternary complex formation with integrins and FGFR1 are essential for FGF1 signaling.</text>
</comment>
<evidence type="ECO:0000256" key="9">
    <source>
        <dbReference type="ARBA" id="ARBA00023246"/>
    </source>
</evidence>
<dbReference type="PROSITE" id="PS00247">
    <property type="entry name" value="HBGF_FGF"/>
    <property type="match status" value="1"/>
</dbReference>
<proteinExistence type="inferred from homology"/>
<dbReference type="SMR" id="H3AZN5"/>
<dbReference type="GO" id="GO:0005634">
    <property type="term" value="C:nucleus"/>
    <property type="evidence" value="ECO:0007669"/>
    <property type="project" value="UniProtKB-SubCell"/>
</dbReference>
<evidence type="ECO:0000256" key="2">
    <source>
        <dbReference type="ARBA" id="ARBA00022473"/>
    </source>
</evidence>
<dbReference type="InterPro" id="IPR008996">
    <property type="entry name" value="IL1/FGF"/>
</dbReference>
<sequence>MAEDKITTLKALAEKFNLPMGNYKKAKLLYCSNGGYFLRIPPDGKVEGIRERSDKYIQLQMNAESLGMVSIKGVEAGQYLAMNTNGLLYGSQSLTEECLFMEKMEENHYNTYRSKTHADKNWYVGIRKNGSIKPGPRTHIGQKAVLFLPLPASSD</sequence>
<dbReference type="GeneID" id="102355138"/>
<evidence type="ECO:0000256" key="1">
    <source>
        <dbReference type="ARBA" id="ARBA00007936"/>
    </source>
</evidence>
<comment type="subcellular location">
    <subcellularLocation>
        <location evidence="11">Secreted</location>
    </subcellularLocation>
    <subcellularLocation>
        <location evidence="11">Cytoplasm</location>
    </subcellularLocation>
    <subcellularLocation>
        <location evidence="11">Cytoplasm</location>
        <location evidence="11">Cell cortex</location>
    </subcellularLocation>
    <subcellularLocation>
        <location evidence="11">Cytoplasm</location>
        <location evidence="11">Cytosol</location>
    </subcellularLocation>
    <subcellularLocation>
        <location evidence="11">Nucleus</location>
    </subcellularLocation>
</comment>
<dbReference type="GeneTree" id="ENSGT00940000160557"/>
<dbReference type="EMBL" id="AFYH01139626">
    <property type="status" value="NOT_ANNOTATED_CDS"/>
    <property type="molecule type" value="Genomic_DNA"/>
</dbReference>
<reference evidence="12" key="2">
    <citation type="submission" date="2025-08" db="UniProtKB">
        <authorList>
            <consortium name="Ensembl"/>
        </authorList>
    </citation>
    <scope>IDENTIFICATION</scope>
</reference>
<dbReference type="GO" id="GO:0008083">
    <property type="term" value="F:growth factor activity"/>
    <property type="evidence" value="ECO:0007669"/>
    <property type="project" value="UniProtKB-KW"/>
</dbReference>
<reference evidence="13" key="1">
    <citation type="submission" date="2011-08" db="EMBL/GenBank/DDBJ databases">
        <title>The draft genome of Latimeria chalumnae.</title>
        <authorList>
            <person name="Di Palma F."/>
            <person name="Alfoldi J."/>
            <person name="Johnson J."/>
            <person name="Berlin A."/>
            <person name="Gnerre S."/>
            <person name="Jaffe D."/>
            <person name="MacCallum I."/>
            <person name="Young S."/>
            <person name="Walker B.J."/>
            <person name="Lander E."/>
            <person name="Lindblad-Toh K."/>
        </authorList>
    </citation>
    <scope>NUCLEOTIDE SEQUENCE [LARGE SCALE GENOMIC DNA]</scope>
    <source>
        <strain evidence="13">Wild caught</strain>
    </source>
</reference>
<dbReference type="Ensembl" id="ENSLACT00000015212.1">
    <property type="protein sequence ID" value="ENSLACP00000015106.1"/>
    <property type="gene ID" value="ENSLACG00000013294.1"/>
</dbReference>
<keyword evidence="9 11" id="KW-0497">Mitogen</keyword>
<dbReference type="Gene3D" id="2.80.10.50">
    <property type="match status" value="1"/>
</dbReference>
<name>H3AZN5_LATCH</name>
<dbReference type="GO" id="GO:0005576">
    <property type="term" value="C:extracellular region"/>
    <property type="evidence" value="ECO:0007669"/>
    <property type="project" value="UniProtKB-SubCell"/>
</dbReference>
<dbReference type="GO" id="GO:0005938">
    <property type="term" value="C:cell cortex"/>
    <property type="evidence" value="ECO:0007669"/>
    <property type="project" value="UniProtKB-SubCell"/>
</dbReference>
<dbReference type="GO" id="GO:0001525">
    <property type="term" value="P:angiogenesis"/>
    <property type="evidence" value="ECO:0007669"/>
    <property type="project" value="UniProtKB-KW"/>
</dbReference>
<organism evidence="12 13">
    <name type="scientific">Latimeria chalumnae</name>
    <name type="common">Coelacanth</name>
    <dbReference type="NCBI Taxonomy" id="7897"/>
    <lineage>
        <taxon>Eukaryota</taxon>
        <taxon>Metazoa</taxon>
        <taxon>Chordata</taxon>
        <taxon>Craniata</taxon>
        <taxon>Vertebrata</taxon>
        <taxon>Euteleostomi</taxon>
        <taxon>Coelacanthiformes</taxon>
        <taxon>Coelacanthidae</taxon>
        <taxon>Latimeria</taxon>
    </lineage>
</organism>
<accession>H3AZN5</accession>
<dbReference type="CDD" id="cd23313">
    <property type="entry name" value="beta-trefoil_FGF1"/>
    <property type="match status" value="1"/>
</dbReference>
<keyword evidence="11" id="KW-0963">Cytoplasm</keyword>
<dbReference type="Pfam" id="PF00167">
    <property type="entry name" value="FGF"/>
    <property type="match status" value="1"/>
</dbReference>
<dbReference type="HOGENOM" id="CLU_081609_5_1_1"/>
<dbReference type="AlphaFoldDB" id="H3AZN5"/>
<keyword evidence="6 11" id="KW-0221">Differentiation</keyword>
<dbReference type="GO" id="GO:0005829">
    <property type="term" value="C:cytosol"/>
    <property type="evidence" value="ECO:0007669"/>
    <property type="project" value="UniProtKB-SubCell"/>
</dbReference>
<dbReference type="OMA" id="KSWFVGL"/>
<dbReference type="InterPro" id="IPR002209">
    <property type="entry name" value="Fibroblast_GF_fam"/>
</dbReference>
<evidence type="ECO:0000256" key="6">
    <source>
        <dbReference type="ARBA" id="ARBA00022782"/>
    </source>
</evidence>
<evidence type="ECO:0000256" key="8">
    <source>
        <dbReference type="ARBA" id="ARBA00023242"/>
    </source>
</evidence>
<dbReference type="OrthoDB" id="5987799at2759"/>
<dbReference type="FunCoup" id="H3AZN5">
    <property type="interactions" value="1208"/>
</dbReference>
<dbReference type="SMART" id="SM00442">
    <property type="entry name" value="FGF"/>
    <property type="match status" value="1"/>
</dbReference>
<protein>
    <recommendedName>
        <fullName evidence="10 11">Multifunctional fusion protein</fullName>
    </recommendedName>
    <domain>
        <recommendedName>
            <fullName evidence="11">Fibroblast growth factor 1</fullName>
        </recommendedName>
        <alternativeName>
            <fullName evidence="11">Acidic fibroblast growth factor</fullName>
        </alternativeName>
        <alternativeName>
            <fullName evidence="11">Heparin-binding growth factor 1</fullName>
        </alternativeName>
    </domain>
    <domain>
        <recommendedName>
            <fullName evidence="10">Fibroblast growth factor</fullName>
            <shortName evidence="10">FGF</shortName>
        </recommendedName>
    </domain>
</protein>
<dbReference type="PRINTS" id="PR00262">
    <property type="entry name" value="IL1HBGF"/>
</dbReference>
<dbReference type="GO" id="GO:0008201">
    <property type="term" value="F:heparin binding"/>
    <property type="evidence" value="ECO:0007669"/>
    <property type="project" value="UniProtKB-KW"/>
</dbReference>